<dbReference type="InterPro" id="IPR003593">
    <property type="entry name" value="AAA+_ATPase"/>
</dbReference>
<dbReference type="PANTHER" id="PTHR43297:SF2">
    <property type="entry name" value="DIPEPTIDE TRANSPORT ATP-BINDING PROTEIN DPPD"/>
    <property type="match status" value="1"/>
</dbReference>
<dbReference type="AlphaFoldDB" id="A0A3N2C058"/>
<dbReference type="Gene3D" id="3.40.50.300">
    <property type="entry name" value="P-loop containing nucleotide triphosphate hydrolases"/>
    <property type="match status" value="1"/>
</dbReference>
<evidence type="ECO:0000256" key="3">
    <source>
        <dbReference type="ARBA" id="ARBA00022448"/>
    </source>
</evidence>
<keyword evidence="6 9" id="KW-0067">ATP-binding</keyword>
<sequence>MSPTVTRTISLPVPGAALLEVDDLTVTFPTTAGDIDVVRKASFAVQHGQTLGIVGESGSGKSMTSLAIMGLLPNGGRTTGSVRLSGHELVGRSDREMRRVRGDRIAMVFQDPLSSLNPYYTVGLQIEEAYRAHRGGSRKAARAVTIEALERVRIADASRRVDHYPHQFSGGMRQRIMIAMALCLEPDLLIADEPTTALDVTVQAQILDLLSELQRETGAGMIFITHDLAVVSQVADDVLVMRGGDPVEMGTAEQIFSRPQAAYTRALLDALPRIDDPFTERPTAPATTGEGQA</sequence>
<reference evidence="9 10" key="1">
    <citation type="submission" date="2018-11" db="EMBL/GenBank/DDBJ databases">
        <title>Sequencing the genomes of 1000 actinobacteria strains.</title>
        <authorList>
            <person name="Klenk H.-P."/>
        </authorList>
    </citation>
    <scope>NUCLEOTIDE SEQUENCE [LARGE SCALE GENOMIC DNA]</scope>
    <source>
        <strain evidence="9 10">DSM 14012</strain>
    </source>
</reference>
<dbReference type="EMBL" id="RKHL01000001">
    <property type="protein sequence ID" value="ROR80873.1"/>
    <property type="molecule type" value="Genomic_DNA"/>
</dbReference>
<proteinExistence type="inferred from homology"/>
<dbReference type="GO" id="GO:0015833">
    <property type="term" value="P:peptide transport"/>
    <property type="evidence" value="ECO:0007669"/>
    <property type="project" value="InterPro"/>
</dbReference>
<comment type="caution">
    <text evidence="9">The sequence shown here is derived from an EMBL/GenBank/DDBJ whole genome shotgun (WGS) entry which is preliminary data.</text>
</comment>
<dbReference type="GO" id="GO:0005524">
    <property type="term" value="F:ATP binding"/>
    <property type="evidence" value="ECO:0007669"/>
    <property type="project" value="UniProtKB-KW"/>
</dbReference>
<evidence type="ECO:0000256" key="1">
    <source>
        <dbReference type="ARBA" id="ARBA00004202"/>
    </source>
</evidence>
<name>A0A3N2C058_9MICO</name>
<evidence type="ECO:0000313" key="9">
    <source>
        <dbReference type="EMBL" id="ROR80873.1"/>
    </source>
</evidence>
<organism evidence="9 10">
    <name type="scientific">Plantibacter flavus</name>
    <dbReference type="NCBI Taxonomy" id="150123"/>
    <lineage>
        <taxon>Bacteria</taxon>
        <taxon>Bacillati</taxon>
        <taxon>Actinomycetota</taxon>
        <taxon>Actinomycetes</taxon>
        <taxon>Micrococcales</taxon>
        <taxon>Microbacteriaceae</taxon>
        <taxon>Plantibacter</taxon>
    </lineage>
</organism>
<keyword evidence="5" id="KW-0547">Nucleotide-binding</keyword>
<dbReference type="SMART" id="SM00382">
    <property type="entry name" value="AAA"/>
    <property type="match status" value="1"/>
</dbReference>
<evidence type="ECO:0000256" key="5">
    <source>
        <dbReference type="ARBA" id="ARBA00022741"/>
    </source>
</evidence>
<feature type="domain" description="ABC transporter" evidence="8">
    <location>
        <begin position="19"/>
        <end position="268"/>
    </location>
</feature>
<protein>
    <submittedName>
        <fullName evidence="9">Peptide/nickel transport system ATP-binding protein</fullName>
    </submittedName>
</protein>
<dbReference type="Proteomes" id="UP000266915">
    <property type="component" value="Unassembled WGS sequence"/>
</dbReference>
<dbReference type="GO" id="GO:0005886">
    <property type="term" value="C:plasma membrane"/>
    <property type="evidence" value="ECO:0007669"/>
    <property type="project" value="UniProtKB-SubCell"/>
</dbReference>
<dbReference type="FunFam" id="3.40.50.300:FF:000016">
    <property type="entry name" value="Oligopeptide ABC transporter ATP-binding component"/>
    <property type="match status" value="1"/>
</dbReference>
<comment type="subcellular location">
    <subcellularLocation>
        <location evidence="1">Cell membrane</location>
        <topology evidence="1">Peripheral membrane protein</topology>
    </subcellularLocation>
</comment>
<evidence type="ECO:0000313" key="10">
    <source>
        <dbReference type="Proteomes" id="UP000266915"/>
    </source>
</evidence>
<dbReference type="GO" id="GO:0016887">
    <property type="term" value="F:ATP hydrolysis activity"/>
    <property type="evidence" value="ECO:0007669"/>
    <property type="project" value="InterPro"/>
</dbReference>
<dbReference type="CDD" id="cd03257">
    <property type="entry name" value="ABC_NikE_OppD_transporters"/>
    <property type="match status" value="1"/>
</dbReference>
<dbReference type="InterPro" id="IPR003439">
    <property type="entry name" value="ABC_transporter-like_ATP-bd"/>
</dbReference>
<keyword evidence="10" id="KW-1185">Reference proteome</keyword>
<evidence type="ECO:0000256" key="7">
    <source>
        <dbReference type="ARBA" id="ARBA00023136"/>
    </source>
</evidence>
<dbReference type="InterPro" id="IPR050388">
    <property type="entry name" value="ABC_Ni/Peptide_Import"/>
</dbReference>
<keyword evidence="7" id="KW-0472">Membrane</keyword>
<evidence type="ECO:0000259" key="8">
    <source>
        <dbReference type="PROSITE" id="PS50893"/>
    </source>
</evidence>
<dbReference type="InterPro" id="IPR013563">
    <property type="entry name" value="Oligopep_ABC_C"/>
</dbReference>
<dbReference type="Pfam" id="PF08352">
    <property type="entry name" value="oligo_HPY"/>
    <property type="match status" value="1"/>
</dbReference>
<dbReference type="PANTHER" id="PTHR43297">
    <property type="entry name" value="OLIGOPEPTIDE TRANSPORT ATP-BINDING PROTEIN APPD"/>
    <property type="match status" value="1"/>
</dbReference>
<keyword evidence="4" id="KW-1003">Cell membrane</keyword>
<dbReference type="InterPro" id="IPR017871">
    <property type="entry name" value="ABC_transporter-like_CS"/>
</dbReference>
<comment type="similarity">
    <text evidence="2">Belongs to the ABC transporter superfamily.</text>
</comment>
<evidence type="ECO:0000256" key="2">
    <source>
        <dbReference type="ARBA" id="ARBA00005417"/>
    </source>
</evidence>
<evidence type="ECO:0000256" key="6">
    <source>
        <dbReference type="ARBA" id="ARBA00022840"/>
    </source>
</evidence>
<dbReference type="InterPro" id="IPR027417">
    <property type="entry name" value="P-loop_NTPase"/>
</dbReference>
<dbReference type="SUPFAM" id="SSF52540">
    <property type="entry name" value="P-loop containing nucleoside triphosphate hydrolases"/>
    <property type="match status" value="1"/>
</dbReference>
<dbReference type="PROSITE" id="PS50893">
    <property type="entry name" value="ABC_TRANSPORTER_2"/>
    <property type="match status" value="1"/>
</dbReference>
<gene>
    <name evidence="9" type="ORF">EDD42_0920</name>
</gene>
<evidence type="ECO:0000256" key="4">
    <source>
        <dbReference type="ARBA" id="ARBA00022475"/>
    </source>
</evidence>
<accession>A0A3N2C058</accession>
<dbReference type="RefSeq" id="WP_085510207.1">
    <property type="nucleotide sequence ID" value="NZ_FXAP01000001.1"/>
</dbReference>
<keyword evidence="3" id="KW-0813">Transport</keyword>
<dbReference type="PROSITE" id="PS00211">
    <property type="entry name" value="ABC_TRANSPORTER_1"/>
    <property type="match status" value="1"/>
</dbReference>
<dbReference type="Pfam" id="PF00005">
    <property type="entry name" value="ABC_tran"/>
    <property type="match status" value="1"/>
</dbReference>